<dbReference type="Proteomes" id="UP000018888">
    <property type="component" value="Unassembled WGS sequence"/>
</dbReference>
<name>A0A2P4QSM4_RHIID</name>
<gene>
    <name evidence="1" type="ORF">GLOIN_2v252653</name>
</gene>
<reference evidence="1 2" key="2">
    <citation type="journal article" date="2018" name="New Phytol.">
        <title>High intraspecific genome diversity in the model arbuscular mycorrhizal symbiont Rhizophagus irregularis.</title>
        <authorList>
            <person name="Chen E.C.H."/>
            <person name="Morin E."/>
            <person name="Beaudet D."/>
            <person name="Noel J."/>
            <person name="Yildirir G."/>
            <person name="Ndikumana S."/>
            <person name="Charron P."/>
            <person name="St-Onge C."/>
            <person name="Giorgi J."/>
            <person name="Kruger M."/>
            <person name="Marton T."/>
            <person name="Ropars J."/>
            <person name="Grigoriev I.V."/>
            <person name="Hainaut M."/>
            <person name="Henrissat B."/>
            <person name="Roux C."/>
            <person name="Martin F."/>
            <person name="Corradi N."/>
        </authorList>
    </citation>
    <scope>NUCLEOTIDE SEQUENCE [LARGE SCALE GENOMIC DNA]</scope>
    <source>
        <strain evidence="1 2">DAOM 197198</strain>
    </source>
</reference>
<protein>
    <submittedName>
        <fullName evidence="1">Uncharacterized protein</fullName>
    </submittedName>
</protein>
<reference evidence="1 2" key="1">
    <citation type="journal article" date="2013" name="Proc. Natl. Acad. Sci. U.S.A.">
        <title>Genome of an arbuscular mycorrhizal fungus provides insight into the oldest plant symbiosis.</title>
        <authorList>
            <person name="Tisserant E."/>
            <person name="Malbreil M."/>
            <person name="Kuo A."/>
            <person name="Kohler A."/>
            <person name="Symeonidi A."/>
            <person name="Balestrini R."/>
            <person name="Charron P."/>
            <person name="Duensing N."/>
            <person name="Frei Dit Frey N."/>
            <person name="Gianinazzi-Pearson V."/>
            <person name="Gilbert L.B."/>
            <person name="Handa Y."/>
            <person name="Herr J.R."/>
            <person name="Hijri M."/>
            <person name="Koul R."/>
            <person name="Kawaguchi M."/>
            <person name="Krajinski F."/>
            <person name="Lammers P.J."/>
            <person name="Masclaux F.G."/>
            <person name="Murat C."/>
            <person name="Morin E."/>
            <person name="Ndikumana S."/>
            <person name="Pagni M."/>
            <person name="Petitpierre D."/>
            <person name="Requena N."/>
            <person name="Rosikiewicz P."/>
            <person name="Riley R."/>
            <person name="Saito K."/>
            <person name="San Clemente H."/>
            <person name="Shapiro H."/>
            <person name="van Tuinen D."/>
            <person name="Becard G."/>
            <person name="Bonfante P."/>
            <person name="Paszkowski U."/>
            <person name="Shachar-Hill Y.Y."/>
            <person name="Tuskan G.A."/>
            <person name="Young P.W."/>
            <person name="Sanders I.R."/>
            <person name="Henrissat B."/>
            <person name="Rensing S.A."/>
            <person name="Grigoriev I.V."/>
            <person name="Corradi N."/>
            <person name="Roux C."/>
            <person name="Martin F."/>
        </authorList>
    </citation>
    <scope>NUCLEOTIDE SEQUENCE [LARGE SCALE GENOMIC DNA]</scope>
    <source>
        <strain evidence="1 2">DAOM 197198</strain>
    </source>
</reference>
<accession>A0A2P4QSM4</accession>
<proteinExistence type="predicted"/>
<organism evidence="1 2">
    <name type="scientific">Rhizophagus irregularis (strain DAOM 181602 / DAOM 197198 / MUCL 43194)</name>
    <name type="common">Arbuscular mycorrhizal fungus</name>
    <name type="synonym">Glomus intraradices</name>
    <dbReference type="NCBI Taxonomy" id="747089"/>
    <lineage>
        <taxon>Eukaryota</taxon>
        <taxon>Fungi</taxon>
        <taxon>Fungi incertae sedis</taxon>
        <taxon>Mucoromycota</taxon>
        <taxon>Glomeromycotina</taxon>
        <taxon>Glomeromycetes</taxon>
        <taxon>Glomerales</taxon>
        <taxon>Glomeraceae</taxon>
        <taxon>Rhizophagus</taxon>
    </lineage>
</organism>
<dbReference type="EMBL" id="AUPC02000016">
    <property type="protein sequence ID" value="POG80625.1"/>
    <property type="molecule type" value="Genomic_DNA"/>
</dbReference>
<evidence type="ECO:0000313" key="1">
    <source>
        <dbReference type="EMBL" id="POG80625.1"/>
    </source>
</evidence>
<dbReference type="AlphaFoldDB" id="A0A2P4QSM4"/>
<sequence length="62" mass="7527">MKVCQTIAWSYHQSQTVLQLRSYPRLVKELRDNATDGVYVDLDSVFFVPKYQTKYKFRKHWL</sequence>
<evidence type="ECO:0000313" key="2">
    <source>
        <dbReference type="Proteomes" id="UP000018888"/>
    </source>
</evidence>
<keyword evidence="2" id="KW-1185">Reference proteome</keyword>
<comment type="caution">
    <text evidence="1">The sequence shown here is derived from an EMBL/GenBank/DDBJ whole genome shotgun (WGS) entry which is preliminary data.</text>
</comment>